<feature type="region of interest" description="Disordered" evidence="1">
    <location>
        <begin position="1"/>
        <end position="65"/>
    </location>
</feature>
<reference evidence="2 3" key="2">
    <citation type="submission" date="2018-11" db="EMBL/GenBank/DDBJ databases">
        <authorList>
            <consortium name="Pathogen Informatics"/>
        </authorList>
    </citation>
    <scope>NUCLEOTIDE SEQUENCE [LARGE SCALE GENOMIC DNA]</scope>
</reference>
<feature type="region of interest" description="Disordered" evidence="1">
    <location>
        <begin position="233"/>
        <end position="303"/>
    </location>
</feature>
<reference evidence="4" key="1">
    <citation type="submission" date="2017-02" db="UniProtKB">
        <authorList>
            <consortium name="WormBaseParasite"/>
        </authorList>
    </citation>
    <scope>IDENTIFICATION</scope>
</reference>
<dbReference type="OrthoDB" id="6264211at2759"/>
<feature type="compositionally biased region" description="Acidic residues" evidence="1">
    <location>
        <begin position="361"/>
        <end position="373"/>
    </location>
</feature>
<feature type="compositionally biased region" description="Polar residues" evidence="1">
    <location>
        <begin position="258"/>
        <end position="287"/>
    </location>
</feature>
<dbReference type="WBParaSite" id="TTAC_0000105001-mRNA-1">
    <property type="protein sequence ID" value="TTAC_0000105001-mRNA-1"/>
    <property type="gene ID" value="TTAC_0000105001"/>
</dbReference>
<name>A0A0R3WK23_HYDTA</name>
<evidence type="ECO:0000313" key="4">
    <source>
        <dbReference type="WBParaSite" id="TTAC_0000105001-mRNA-1"/>
    </source>
</evidence>
<gene>
    <name evidence="2" type="ORF">TTAC_LOCUS1051</name>
</gene>
<organism evidence="4">
    <name type="scientific">Hydatigena taeniaeformis</name>
    <name type="common">Feline tapeworm</name>
    <name type="synonym">Taenia taeniaeformis</name>
    <dbReference type="NCBI Taxonomy" id="6205"/>
    <lineage>
        <taxon>Eukaryota</taxon>
        <taxon>Metazoa</taxon>
        <taxon>Spiralia</taxon>
        <taxon>Lophotrochozoa</taxon>
        <taxon>Platyhelminthes</taxon>
        <taxon>Cestoda</taxon>
        <taxon>Eucestoda</taxon>
        <taxon>Cyclophyllidea</taxon>
        <taxon>Taeniidae</taxon>
        <taxon>Hydatigera</taxon>
    </lineage>
</organism>
<feature type="region of interest" description="Disordered" evidence="1">
    <location>
        <begin position="116"/>
        <end position="140"/>
    </location>
</feature>
<feature type="compositionally biased region" description="Polar residues" evidence="1">
    <location>
        <begin position="48"/>
        <end position="60"/>
    </location>
</feature>
<protein>
    <submittedName>
        <fullName evidence="4">CAP-ZIP_m domain-containing protein</fullName>
    </submittedName>
</protein>
<evidence type="ECO:0000256" key="1">
    <source>
        <dbReference type="SAM" id="MobiDB-lite"/>
    </source>
</evidence>
<feature type="compositionally biased region" description="Basic and acidic residues" evidence="1">
    <location>
        <begin position="351"/>
        <end position="360"/>
    </location>
</feature>
<sequence>MGALMTKPRSGDNPPKKIRTRTYSGSSLNKKPNLFKSLSKRKDETVRKSATLQPTRTGDNLQVPPEAVTEPILAAPVSCEIKSSSVALNSQLPKGADEVVTQESTALTEEAISKATDSILKEGEAEPSVTMGKHHTGSEEQTVVEDADGIAQKVAEEVIKGSVEDIMEATEDGGEFSPKHPAEPDLQLSECQCGVEPDEPKPEPINEVVHDYQESEIAEILVNEALNAGVEAEIESKQAPSPIAIENPLPEPIDDEQPGSNVEEQRPLSSDQSSDYVEALQQSQSVSEAFADPNEITDGTKNVEVACLNEESKNDDLKGALLNEDLEADAKTEAITQEETGAPISNGVSNGHDEVLHGDEMSTDENGCLEEVPESDPIAILKTSIGEDVEHNDSTTVHE</sequence>
<dbReference type="EMBL" id="UYWX01000167">
    <property type="protein sequence ID" value="VDM17380.1"/>
    <property type="molecule type" value="Genomic_DNA"/>
</dbReference>
<evidence type="ECO:0000313" key="3">
    <source>
        <dbReference type="Proteomes" id="UP000274429"/>
    </source>
</evidence>
<accession>A0A0R3WK23</accession>
<dbReference type="Proteomes" id="UP000274429">
    <property type="component" value="Unassembled WGS sequence"/>
</dbReference>
<feature type="region of interest" description="Disordered" evidence="1">
    <location>
        <begin position="331"/>
        <end position="373"/>
    </location>
</feature>
<feature type="compositionally biased region" description="Polar residues" evidence="1">
    <location>
        <begin position="21"/>
        <end position="30"/>
    </location>
</feature>
<dbReference type="AlphaFoldDB" id="A0A0R3WK23"/>
<evidence type="ECO:0000313" key="2">
    <source>
        <dbReference type="EMBL" id="VDM17380.1"/>
    </source>
</evidence>
<proteinExistence type="predicted"/>
<keyword evidence="3" id="KW-1185">Reference proteome</keyword>